<evidence type="ECO:0000313" key="17">
    <source>
        <dbReference type="Proteomes" id="UP000460287"/>
    </source>
</evidence>
<dbReference type="Pfam" id="PF02518">
    <property type="entry name" value="HATPase_c"/>
    <property type="match status" value="1"/>
</dbReference>
<feature type="domain" description="PAS" evidence="14">
    <location>
        <begin position="232"/>
        <end position="272"/>
    </location>
</feature>
<comment type="caution">
    <text evidence="16">The sequence shown here is derived from an EMBL/GenBank/DDBJ whole genome shotgun (WGS) entry which is preliminary data.</text>
</comment>
<evidence type="ECO:0000256" key="2">
    <source>
        <dbReference type="ARBA" id="ARBA00004236"/>
    </source>
</evidence>
<dbReference type="PROSITE" id="PS50885">
    <property type="entry name" value="HAMP"/>
    <property type="match status" value="1"/>
</dbReference>
<dbReference type="AlphaFoldDB" id="A0A7X2MW99"/>
<dbReference type="Pfam" id="PF13188">
    <property type="entry name" value="PAS_8"/>
    <property type="match status" value="1"/>
</dbReference>
<evidence type="ECO:0000259" key="14">
    <source>
        <dbReference type="PROSITE" id="PS50112"/>
    </source>
</evidence>
<reference evidence="16 17" key="1">
    <citation type="submission" date="2019-08" db="EMBL/GenBank/DDBJ databases">
        <title>In-depth cultivation of the pig gut microbiome towards novel bacterial diversity and tailored functional studies.</title>
        <authorList>
            <person name="Wylensek D."/>
            <person name="Hitch T.C.A."/>
            <person name="Clavel T."/>
        </authorList>
    </citation>
    <scope>NUCLEOTIDE SEQUENCE [LARGE SCALE GENOMIC DNA]</scope>
    <source>
        <strain evidence="16 17">WCA-383-APC-5B</strain>
    </source>
</reference>
<dbReference type="PRINTS" id="PR00344">
    <property type="entry name" value="BCTRLSENSOR"/>
</dbReference>
<organism evidence="16 17">
    <name type="scientific">Inconstantimicrobium porci</name>
    <dbReference type="NCBI Taxonomy" id="2652291"/>
    <lineage>
        <taxon>Bacteria</taxon>
        <taxon>Bacillati</taxon>
        <taxon>Bacillota</taxon>
        <taxon>Clostridia</taxon>
        <taxon>Eubacteriales</taxon>
        <taxon>Clostridiaceae</taxon>
        <taxon>Inconstantimicrobium</taxon>
    </lineage>
</organism>
<dbReference type="CDD" id="cd06225">
    <property type="entry name" value="HAMP"/>
    <property type="match status" value="1"/>
</dbReference>
<dbReference type="Proteomes" id="UP000460287">
    <property type="component" value="Unassembled WGS sequence"/>
</dbReference>
<dbReference type="InterPro" id="IPR003660">
    <property type="entry name" value="HAMP_dom"/>
</dbReference>
<feature type="domain" description="HAMP" evidence="15">
    <location>
        <begin position="175"/>
        <end position="227"/>
    </location>
</feature>
<dbReference type="SMART" id="SM00091">
    <property type="entry name" value="PAS"/>
    <property type="match status" value="1"/>
</dbReference>
<dbReference type="CDD" id="cd00075">
    <property type="entry name" value="HATPase"/>
    <property type="match status" value="1"/>
</dbReference>
<dbReference type="EMBL" id="VULX01000001">
    <property type="protein sequence ID" value="MSR90205.1"/>
    <property type="molecule type" value="Genomic_DNA"/>
</dbReference>
<dbReference type="Gene3D" id="1.10.287.130">
    <property type="match status" value="1"/>
</dbReference>
<keyword evidence="12" id="KW-0812">Transmembrane</keyword>
<keyword evidence="8" id="KW-0418">Kinase</keyword>
<dbReference type="PROSITE" id="PS50112">
    <property type="entry name" value="PAS"/>
    <property type="match status" value="1"/>
</dbReference>
<dbReference type="Gene3D" id="6.10.340.10">
    <property type="match status" value="1"/>
</dbReference>
<sequence length="566" mass="64228">MKNKIIVFTISIILFSIVVSTVSSIAISNYQYVNVMKANLKEHNKMLTDIINNNDNPEKILKSLSKGDKNIRITYLDIEGNVIYDTEGGKLDNHLNRKEIKGAINHNQESDIRYSETLKKDMLYYALRVNNNSIIRTAVPISNINTFIRRNSTYYVITALIILIITLIIALKFTSYIVMPLSELEDTAYKISKGELNKRISIVTDDEIGKLGTAFNYLADSLDEALRDVTDKQTRLEAILKSMDSGIIAVDRNHNVIMINPCAVNIFGIKEDILGKKLINAVRDFDIDSIFDSDKEFMEVTIIYPQKKNLRIRTAEITIKNEHIGRVAVIQDITDLKNIEQMRVQFVANVSHELKTPLTSIKGFAETLQDVEDKEVQKKFIKIINDEADRLTRIINDLLELSKLDKAENTNDKDELVLFNTDEIILDITSMLEIESSKKCIKIYNELDNKKRILGNIDEFKQMLIILVDNAIKYTESGGNIYVRTYNSLGNVIIEVEDTGIGIPEKDLPRIFERFYRVDKARSRAKGGTGLGLSILKHLLIKIDGAIEVKSTLGVGSKFIIKIKGQ</sequence>
<evidence type="ECO:0000256" key="9">
    <source>
        <dbReference type="ARBA" id="ARBA00022840"/>
    </source>
</evidence>
<evidence type="ECO:0000256" key="3">
    <source>
        <dbReference type="ARBA" id="ARBA00012438"/>
    </source>
</evidence>
<evidence type="ECO:0000256" key="5">
    <source>
        <dbReference type="ARBA" id="ARBA00022553"/>
    </source>
</evidence>
<dbReference type="InterPro" id="IPR003661">
    <property type="entry name" value="HisK_dim/P_dom"/>
</dbReference>
<dbReference type="SUPFAM" id="SSF158472">
    <property type="entry name" value="HAMP domain-like"/>
    <property type="match status" value="1"/>
</dbReference>
<keyword evidence="5" id="KW-0597">Phosphoprotein</keyword>
<dbReference type="FunFam" id="3.30.565.10:FF:000006">
    <property type="entry name" value="Sensor histidine kinase WalK"/>
    <property type="match status" value="1"/>
</dbReference>
<dbReference type="NCBIfam" id="TIGR00229">
    <property type="entry name" value="sensory_box"/>
    <property type="match status" value="1"/>
</dbReference>
<dbReference type="Pfam" id="PF00512">
    <property type="entry name" value="HisKA"/>
    <property type="match status" value="1"/>
</dbReference>
<evidence type="ECO:0000256" key="1">
    <source>
        <dbReference type="ARBA" id="ARBA00000085"/>
    </source>
</evidence>
<dbReference type="SMART" id="SM00387">
    <property type="entry name" value="HATPase_c"/>
    <property type="match status" value="1"/>
</dbReference>
<dbReference type="Gene3D" id="3.30.450.20">
    <property type="entry name" value="PAS domain"/>
    <property type="match status" value="1"/>
</dbReference>
<dbReference type="InterPro" id="IPR005467">
    <property type="entry name" value="His_kinase_dom"/>
</dbReference>
<comment type="catalytic activity">
    <reaction evidence="1">
        <text>ATP + protein L-histidine = ADP + protein N-phospho-L-histidine.</text>
        <dbReference type="EC" id="2.7.13.3"/>
    </reaction>
</comment>
<evidence type="ECO:0000313" key="16">
    <source>
        <dbReference type="EMBL" id="MSR90205.1"/>
    </source>
</evidence>
<protein>
    <recommendedName>
        <fullName evidence="3">histidine kinase</fullName>
        <ecNumber evidence="3">2.7.13.3</ecNumber>
    </recommendedName>
</protein>
<dbReference type="GO" id="GO:0016036">
    <property type="term" value="P:cellular response to phosphate starvation"/>
    <property type="evidence" value="ECO:0007669"/>
    <property type="project" value="TreeGrafter"/>
</dbReference>
<keyword evidence="7" id="KW-0547">Nucleotide-binding</keyword>
<dbReference type="SUPFAM" id="SSF55874">
    <property type="entry name" value="ATPase domain of HSP90 chaperone/DNA topoisomerase II/histidine kinase"/>
    <property type="match status" value="1"/>
</dbReference>
<feature type="transmembrane region" description="Helical" evidence="12">
    <location>
        <begin position="6"/>
        <end position="27"/>
    </location>
</feature>
<dbReference type="Gene3D" id="3.30.565.10">
    <property type="entry name" value="Histidine kinase-like ATPase, C-terminal domain"/>
    <property type="match status" value="1"/>
</dbReference>
<feature type="transmembrane region" description="Helical" evidence="12">
    <location>
        <begin position="154"/>
        <end position="179"/>
    </location>
</feature>
<dbReference type="InterPro" id="IPR004358">
    <property type="entry name" value="Sig_transdc_His_kin-like_C"/>
</dbReference>
<dbReference type="InterPro" id="IPR036890">
    <property type="entry name" value="HATPase_C_sf"/>
</dbReference>
<dbReference type="SUPFAM" id="SSF55785">
    <property type="entry name" value="PYP-like sensor domain (PAS domain)"/>
    <property type="match status" value="1"/>
</dbReference>
<keyword evidence="11 12" id="KW-0472">Membrane</keyword>
<dbReference type="GO" id="GO:0005524">
    <property type="term" value="F:ATP binding"/>
    <property type="evidence" value="ECO:0007669"/>
    <property type="project" value="UniProtKB-KW"/>
</dbReference>
<dbReference type="PANTHER" id="PTHR45453">
    <property type="entry name" value="PHOSPHATE REGULON SENSOR PROTEIN PHOR"/>
    <property type="match status" value="1"/>
</dbReference>
<evidence type="ECO:0000256" key="4">
    <source>
        <dbReference type="ARBA" id="ARBA00022475"/>
    </source>
</evidence>
<name>A0A7X2MW99_9CLOT</name>
<dbReference type="PANTHER" id="PTHR45453:SF1">
    <property type="entry name" value="PHOSPHATE REGULON SENSOR PROTEIN PHOR"/>
    <property type="match status" value="1"/>
</dbReference>
<evidence type="ECO:0000256" key="12">
    <source>
        <dbReference type="SAM" id="Phobius"/>
    </source>
</evidence>
<dbReference type="EC" id="2.7.13.3" evidence="3"/>
<dbReference type="InterPro" id="IPR036097">
    <property type="entry name" value="HisK_dim/P_sf"/>
</dbReference>
<dbReference type="PROSITE" id="PS50109">
    <property type="entry name" value="HIS_KIN"/>
    <property type="match status" value="1"/>
</dbReference>
<evidence type="ECO:0000256" key="10">
    <source>
        <dbReference type="ARBA" id="ARBA00023012"/>
    </source>
</evidence>
<feature type="domain" description="Histidine kinase" evidence="13">
    <location>
        <begin position="349"/>
        <end position="566"/>
    </location>
</feature>
<evidence type="ECO:0000259" key="15">
    <source>
        <dbReference type="PROSITE" id="PS50885"/>
    </source>
</evidence>
<dbReference type="GO" id="GO:0004721">
    <property type="term" value="F:phosphoprotein phosphatase activity"/>
    <property type="evidence" value="ECO:0007669"/>
    <property type="project" value="TreeGrafter"/>
</dbReference>
<dbReference type="GO" id="GO:0005886">
    <property type="term" value="C:plasma membrane"/>
    <property type="evidence" value="ECO:0007669"/>
    <property type="project" value="UniProtKB-SubCell"/>
</dbReference>
<dbReference type="SMART" id="SM00388">
    <property type="entry name" value="HisKA"/>
    <property type="match status" value="1"/>
</dbReference>
<dbReference type="RefSeq" id="WP_154530077.1">
    <property type="nucleotide sequence ID" value="NZ_VULX01000001.1"/>
</dbReference>
<dbReference type="Pfam" id="PF00672">
    <property type="entry name" value="HAMP"/>
    <property type="match status" value="1"/>
</dbReference>
<keyword evidence="12" id="KW-1133">Transmembrane helix</keyword>
<keyword evidence="10" id="KW-0902">Two-component regulatory system</keyword>
<dbReference type="InterPro" id="IPR035965">
    <property type="entry name" value="PAS-like_dom_sf"/>
</dbReference>
<dbReference type="FunFam" id="1.10.287.130:FF:000008">
    <property type="entry name" value="Two-component sensor histidine kinase"/>
    <property type="match status" value="1"/>
</dbReference>
<keyword evidence="17" id="KW-1185">Reference proteome</keyword>
<keyword evidence="9" id="KW-0067">ATP-binding</keyword>
<dbReference type="SUPFAM" id="SSF47384">
    <property type="entry name" value="Homodimeric domain of signal transducing histidine kinase"/>
    <property type="match status" value="1"/>
</dbReference>
<evidence type="ECO:0000259" key="13">
    <source>
        <dbReference type="PROSITE" id="PS50109"/>
    </source>
</evidence>
<evidence type="ECO:0000256" key="7">
    <source>
        <dbReference type="ARBA" id="ARBA00022741"/>
    </source>
</evidence>
<dbReference type="CDD" id="cd00082">
    <property type="entry name" value="HisKA"/>
    <property type="match status" value="1"/>
</dbReference>
<gene>
    <name evidence="16" type="ORF">FYJ33_01930</name>
</gene>
<dbReference type="CDD" id="cd00130">
    <property type="entry name" value="PAS"/>
    <property type="match status" value="1"/>
</dbReference>
<evidence type="ECO:0000256" key="8">
    <source>
        <dbReference type="ARBA" id="ARBA00022777"/>
    </source>
</evidence>
<comment type="subcellular location">
    <subcellularLocation>
        <location evidence="2">Cell membrane</location>
    </subcellularLocation>
</comment>
<keyword evidence="4" id="KW-1003">Cell membrane</keyword>
<keyword evidence="6" id="KW-0808">Transferase</keyword>
<evidence type="ECO:0000256" key="11">
    <source>
        <dbReference type="ARBA" id="ARBA00023136"/>
    </source>
</evidence>
<dbReference type="InterPro" id="IPR003594">
    <property type="entry name" value="HATPase_dom"/>
</dbReference>
<dbReference type="GO" id="GO:0000155">
    <property type="term" value="F:phosphorelay sensor kinase activity"/>
    <property type="evidence" value="ECO:0007669"/>
    <property type="project" value="InterPro"/>
</dbReference>
<proteinExistence type="predicted"/>
<accession>A0A7X2MW99</accession>
<dbReference type="SMART" id="SM00304">
    <property type="entry name" value="HAMP"/>
    <property type="match status" value="1"/>
</dbReference>
<dbReference type="InterPro" id="IPR000014">
    <property type="entry name" value="PAS"/>
</dbReference>
<evidence type="ECO:0000256" key="6">
    <source>
        <dbReference type="ARBA" id="ARBA00022679"/>
    </source>
</evidence>
<dbReference type="InterPro" id="IPR050351">
    <property type="entry name" value="BphY/WalK/GraS-like"/>
</dbReference>